<sequence>MADEFQAGVCGGNWWNSSRSIFGSSLCASSVPIGNSNFAWTNDHLLDMKSSCRSNDESGNSDESVVLQELPKHDSTLQILGIALNSSSTSDNWNHTLMHGNERGDSSYPSILQEDLNSSLNYQQESGVDCSSNSFEQDFTLGMNHPITSSTNTTDQSTAMISSTFPMNSSFSNYPSALLQTLFDNDPPPPPQQQQLQQSLFAANNNNQLPMNFPPSSLNYRPDLNDFSPPLPKFPNSLLRPSSSALQKQTPSDFPNYSINATSLYNTSSPTSLNNMNIRGTLLPSMHPQLLQSPTFNEKSSAPKVTAKSNAEELRESRSSSSMAKKSGNNEPTMKRARIETPSPLPTFKVRKEKLGDRITALQQLVSPFGKTDTASVLHEAIEYIKFLHDQVNVLSTPYLKNGSTPQNQQIVVKVKDQEGSKQDLRSRGLCLVPISSTFPVATESSTDFWTPNFGGTFR</sequence>
<dbReference type="InterPro" id="IPR045843">
    <property type="entry name" value="IND-like"/>
</dbReference>
<proteinExistence type="predicted"/>
<feature type="region of interest" description="Disordered" evidence="6">
    <location>
        <begin position="288"/>
        <end position="340"/>
    </location>
</feature>
<keyword evidence="2" id="KW-0805">Transcription regulation</keyword>
<evidence type="ECO:0000256" key="3">
    <source>
        <dbReference type="ARBA" id="ARBA00023125"/>
    </source>
</evidence>
<evidence type="ECO:0000256" key="2">
    <source>
        <dbReference type="ARBA" id="ARBA00023015"/>
    </source>
</evidence>
<keyword evidence="4" id="KW-0804">Transcription</keyword>
<evidence type="ECO:0000256" key="1">
    <source>
        <dbReference type="ARBA" id="ARBA00004123"/>
    </source>
</evidence>
<evidence type="ECO:0000256" key="5">
    <source>
        <dbReference type="ARBA" id="ARBA00023242"/>
    </source>
</evidence>
<dbReference type="PANTHER" id="PTHR16223">
    <property type="entry name" value="TRANSCRIPTION FACTOR BHLH83-RELATED"/>
    <property type="match status" value="1"/>
</dbReference>
<comment type="subcellular location">
    <subcellularLocation>
        <location evidence="1">Nucleus</location>
    </subcellularLocation>
</comment>
<dbReference type="InterPro" id="IPR011598">
    <property type="entry name" value="bHLH_dom"/>
</dbReference>
<dbReference type="PANTHER" id="PTHR16223:SF238">
    <property type="entry name" value="TRANSCRIPTION FACTOR BHLH114"/>
    <property type="match status" value="1"/>
</dbReference>
<accession>A0ABS8RG18</accession>
<dbReference type="PROSITE" id="PS50888">
    <property type="entry name" value="BHLH"/>
    <property type="match status" value="1"/>
</dbReference>
<gene>
    <name evidence="8" type="ORF">HAX54_015606</name>
</gene>
<keyword evidence="9" id="KW-1185">Reference proteome</keyword>
<evidence type="ECO:0000256" key="4">
    <source>
        <dbReference type="ARBA" id="ARBA00023163"/>
    </source>
</evidence>
<dbReference type="SUPFAM" id="SSF47459">
    <property type="entry name" value="HLH, helix-loop-helix DNA-binding domain"/>
    <property type="match status" value="1"/>
</dbReference>
<protein>
    <recommendedName>
        <fullName evidence="7">BHLH domain-containing protein</fullName>
    </recommendedName>
</protein>
<evidence type="ECO:0000313" key="8">
    <source>
        <dbReference type="EMBL" id="MCD7445881.1"/>
    </source>
</evidence>
<keyword evidence="3" id="KW-0238">DNA-binding</keyword>
<evidence type="ECO:0000313" key="9">
    <source>
        <dbReference type="Proteomes" id="UP000823775"/>
    </source>
</evidence>
<feature type="domain" description="BHLH" evidence="7">
    <location>
        <begin position="339"/>
        <end position="388"/>
    </location>
</feature>
<evidence type="ECO:0000259" key="7">
    <source>
        <dbReference type="PROSITE" id="PS50888"/>
    </source>
</evidence>
<dbReference type="InterPro" id="IPR036638">
    <property type="entry name" value="HLH_DNA-bd_sf"/>
</dbReference>
<dbReference type="Proteomes" id="UP000823775">
    <property type="component" value="Unassembled WGS sequence"/>
</dbReference>
<feature type="compositionally biased region" description="Polar residues" evidence="6">
    <location>
        <begin position="290"/>
        <end position="300"/>
    </location>
</feature>
<dbReference type="InterPro" id="IPR045239">
    <property type="entry name" value="bHLH95_bHLH"/>
</dbReference>
<organism evidence="8 9">
    <name type="scientific">Datura stramonium</name>
    <name type="common">Jimsonweed</name>
    <name type="synonym">Common thornapple</name>
    <dbReference type="NCBI Taxonomy" id="4076"/>
    <lineage>
        <taxon>Eukaryota</taxon>
        <taxon>Viridiplantae</taxon>
        <taxon>Streptophyta</taxon>
        <taxon>Embryophyta</taxon>
        <taxon>Tracheophyta</taxon>
        <taxon>Spermatophyta</taxon>
        <taxon>Magnoliopsida</taxon>
        <taxon>eudicotyledons</taxon>
        <taxon>Gunneridae</taxon>
        <taxon>Pentapetalae</taxon>
        <taxon>asterids</taxon>
        <taxon>lamiids</taxon>
        <taxon>Solanales</taxon>
        <taxon>Solanaceae</taxon>
        <taxon>Solanoideae</taxon>
        <taxon>Datureae</taxon>
        <taxon>Datura</taxon>
    </lineage>
</organism>
<name>A0ABS8RG18_DATST</name>
<reference evidence="8 9" key="1">
    <citation type="journal article" date="2021" name="BMC Genomics">
        <title>Datura genome reveals duplications of psychoactive alkaloid biosynthetic genes and high mutation rate following tissue culture.</title>
        <authorList>
            <person name="Rajewski A."/>
            <person name="Carter-House D."/>
            <person name="Stajich J."/>
            <person name="Litt A."/>
        </authorList>
    </citation>
    <scope>NUCLEOTIDE SEQUENCE [LARGE SCALE GENOMIC DNA]</scope>
    <source>
        <strain evidence="8">AR-01</strain>
    </source>
</reference>
<dbReference type="EMBL" id="JACEIK010000002">
    <property type="protein sequence ID" value="MCD7445881.1"/>
    <property type="molecule type" value="Genomic_DNA"/>
</dbReference>
<keyword evidence="5" id="KW-0539">Nucleus</keyword>
<evidence type="ECO:0000256" key="6">
    <source>
        <dbReference type="SAM" id="MobiDB-lite"/>
    </source>
</evidence>
<dbReference type="CDD" id="cd11393">
    <property type="entry name" value="bHLH_AtbHLH_like"/>
    <property type="match status" value="1"/>
</dbReference>
<dbReference type="Gene3D" id="4.10.280.10">
    <property type="entry name" value="Helix-loop-helix DNA-binding domain"/>
    <property type="match status" value="1"/>
</dbReference>
<comment type="caution">
    <text evidence="8">The sequence shown here is derived from an EMBL/GenBank/DDBJ whole genome shotgun (WGS) entry which is preliminary data.</text>
</comment>